<reference evidence="6 7" key="1">
    <citation type="submission" date="2022-01" db="EMBL/GenBank/DDBJ databases">
        <title>Collection of gut derived symbiotic bacterial strains cultured from healthy donors.</title>
        <authorList>
            <person name="Lin H."/>
            <person name="Kohout C."/>
            <person name="Waligurski E."/>
            <person name="Pamer E.G."/>
        </authorList>
    </citation>
    <scope>NUCLEOTIDE SEQUENCE [LARGE SCALE GENOMIC DNA]</scope>
    <source>
        <strain evidence="6 7">DFI.3.7</strain>
    </source>
</reference>
<evidence type="ECO:0000256" key="2">
    <source>
        <dbReference type="ARBA" id="ARBA00022737"/>
    </source>
</evidence>
<dbReference type="InterPro" id="IPR051465">
    <property type="entry name" value="Cell_Envelope_Struct_Comp"/>
</dbReference>
<feature type="signal peptide" evidence="4">
    <location>
        <begin position="1"/>
        <end position="29"/>
    </location>
</feature>
<dbReference type="NCBIfam" id="TIGR02543">
    <property type="entry name" value="List_Bact_rpt"/>
    <property type="match status" value="1"/>
</dbReference>
<dbReference type="EMBL" id="JAKNJB010000033">
    <property type="protein sequence ID" value="MCG4528385.1"/>
    <property type="molecule type" value="Genomic_DNA"/>
</dbReference>
<dbReference type="InterPro" id="IPR043772">
    <property type="entry name" value="MBG_3"/>
</dbReference>
<dbReference type="Gene3D" id="2.60.40.10">
    <property type="entry name" value="Immunoglobulins"/>
    <property type="match status" value="1"/>
</dbReference>
<keyword evidence="4" id="KW-0732">Signal</keyword>
<keyword evidence="2" id="KW-0677">Repeat</keyword>
<proteinExistence type="predicted"/>
<accession>A0ABS9MD21</accession>
<dbReference type="SUPFAM" id="SSF110296">
    <property type="entry name" value="Oligoxyloglucan reducing end-specific cellobiohydrolase"/>
    <property type="match status" value="2"/>
</dbReference>
<feature type="region of interest" description="Disordered" evidence="3">
    <location>
        <begin position="2309"/>
        <end position="2330"/>
    </location>
</feature>
<feature type="domain" description="SLH" evidence="5">
    <location>
        <begin position="2464"/>
        <end position="2522"/>
    </location>
</feature>
<comment type="caution">
    <text evidence="6">The sequence shown here is derived from an EMBL/GenBank/DDBJ whole genome shotgun (WGS) entry which is preliminary data.</text>
</comment>
<evidence type="ECO:0000313" key="6">
    <source>
        <dbReference type="EMBL" id="MCG4528385.1"/>
    </source>
</evidence>
<dbReference type="Gene3D" id="2.60.40.4270">
    <property type="entry name" value="Listeria-Bacteroides repeat domain"/>
    <property type="match status" value="1"/>
</dbReference>
<dbReference type="Pfam" id="PF00395">
    <property type="entry name" value="SLH"/>
    <property type="match status" value="2"/>
</dbReference>
<name>A0ABS9MD21_9FIRM</name>
<evidence type="ECO:0000313" key="7">
    <source>
        <dbReference type="Proteomes" id="UP001200313"/>
    </source>
</evidence>
<dbReference type="Pfam" id="PF18887">
    <property type="entry name" value="MBG_3"/>
    <property type="match status" value="1"/>
</dbReference>
<feature type="compositionally biased region" description="Basic and acidic residues" evidence="3">
    <location>
        <begin position="2241"/>
        <end position="2250"/>
    </location>
</feature>
<feature type="region of interest" description="Disordered" evidence="3">
    <location>
        <begin position="940"/>
        <end position="959"/>
    </location>
</feature>
<feature type="region of interest" description="Disordered" evidence="3">
    <location>
        <begin position="2092"/>
        <end position="2119"/>
    </location>
</feature>
<dbReference type="PANTHER" id="PTHR43308:SF5">
    <property type="entry name" value="S-LAYER PROTEIN _ PEPTIDOGLYCAN ENDO-BETA-N-ACETYLGLUCOSAMINIDASE"/>
    <property type="match status" value="1"/>
</dbReference>
<dbReference type="Gene3D" id="2.120.10.10">
    <property type="match status" value="1"/>
</dbReference>
<dbReference type="InterPro" id="IPR042229">
    <property type="entry name" value="Listeria/Bacterioides_rpt_sf"/>
</dbReference>
<dbReference type="PROSITE" id="PS51272">
    <property type="entry name" value="SLH"/>
    <property type="match status" value="2"/>
</dbReference>
<dbReference type="InterPro" id="IPR001119">
    <property type="entry name" value="SLH_dom"/>
</dbReference>
<evidence type="ECO:0000256" key="1">
    <source>
        <dbReference type="ARBA" id="ARBA00004196"/>
    </source>
</evidence>
<comment type="subcellular location">
    <subcellularLocation>
        <location evidence="1">Cell envelope</location>
    </subcellularLocation>
</comment>
<dbReference type="RefSeq" id="WP_238074802.1">
    <property type="nucleotide sequence ID" value="NZ_JAKNJB010000033.1"/>
</dbReference>
<dbReference type="InterPro" id="IPR013783">
    <property type="entry name" value="Ig-like_fold"/>
</dbReference>
<feature type="domain" description="SLH" evidence="5">
    <location>
        <begin position="2523"/>
        <end position="2586"/>
    </location>
</feature>
<sequence>MANDPIKRGVSVLLAGAMMAGMLPATVLADAPDTHNYQATVYKNQVPGQDELMGPDEDLNIYVSIDMSGGDEQIYSVHTCSDPHVNDPYITPATQENNGLISYICSHCNASAEVEIPRLDEDALVPDGGTGLQANGSEWERWLGSDPFPSAVQDGNNVVQIQNRLFNADIDMGAVEPSNIAMLASDADGAAVLAAGSEVDDDPEQWPAAATQGVVYNTTPGKEKLHLFVDFEHPDAEGATIKAAHRCEQGASLINESKKATATEDGYIKYRCDKCGSTAELKVPKLTLDAFTLADESRNDIQNGVVYNGEEYTIVYEVAQGSRRFVGTNLDNNVRITDPGTYNVIITINNACYDNVELRGTDQLTVRPKPVPPPGTDFFQNKIYDGTSLLAGKSFTYQDVKGQQITVPMTVHAVAMKGRTPEADESTQLSDPTTAGAYAVTFTITDPRYCWDVDDDTDNIYSRYTLICYILPKTDAVFVNDKESDIKLLNAESDLYTFTVYPGQASFDSSKAGKTKTTVLISRKDNSWNGVSLSVSGLDVEVKSRQILTVKDNPVINKPVGTPYAELGLPATVTIDAEGTGGYEATVPVTWDSGSYNDQSVTQTLTGTLDLSHHPELNNSGSVVAQAQINLSKGSATAPSFTAFSKVYDGNATPFALPNATEGIQSMSVRYTGDDLNNSKYQSNTPPVNAGTYTAIVEFTMVPGFEQLTPSRVSYIITQASRTCPAPTMQSCTTTSITLNTVEGAEYSRDGLIWQESPMFEHLDPGTEYTFYQKLLESEDKNYAETEPSSAKFFTEQQQAGSIDLQPQSADYTGSPIPYRVAPISGVVKSTIQYYVYDQWTAAAPTNAGVYQVKVTFEMNSGYAPIEPVDTTLTINKAKRQAPPVPTASNVGTNSISITTIPGVVYAIEGINSGAYQPSTLFEGLTPNTEYTIKVKYPADDNHEESPESSATVRTANQTTTADTVQSAVYTYDGTGKRLVANQPAGCTEVVQTFTGINDTVYGPSTEAPTDPGTYKVAVTYKMDAGYDQIQPQYANLTINKAEQAAPLAPVVNAVTDSSITINTTEGVSYSIDGGRHWQTTGVFTGLNRDTVYSIIPKAVETKFYKEQTGPATEQRTEKTTVRFPEIADQTYEFDGTAKTFTLPKSITGISAMQITGYGSLSSAPSAPGDYKVAIAFTPSDGYQLPEERPSPTLHIIQNSKPLAPVLKDESTTYNGQAQAYHGADNIPGITSVTITYVGEDYGPSMTPPTNAGEYEVTADFTAEDGYTVAHGPYTAKLIIKKAPQEAPVASLEKAEATSLTASAIPGAEYSINGGIDWQDSNVFEGLNPCTSYTILVRMKGDDNHEQSASRPVVGSTSKHQVDIPEMQDYITTYTGIGQPYPYTSTLAKLDGVKSVSVMYFGTLTNSSPYSSAEAPVNAGSYTVRFYLTPETNYELDSDTAEAHMTIERAAQTLEVVPSIANRTTTTIAVNPVPGAEYSIDGGLYWQSAPKFSGLTPDTTYTVTMRLAETDNYKASNETSAKTRTIADTGLDYEINYKDETIHFNGEVVQAGNDYSMTDKLDEGSSVKPGSTIYVGLIDDGTGKPGAVTIETLPERPVAPNVTVNPYDYTMNTTDAMEYSADNGDTWNPCTKDMNVEALQDQDILVRIEAIEDSSFHSDSSTVHVPIRGEAPVIAVDNETETMDSTAAMEYFDGESWIPCQDNMSVSNLVGENIQVRYSCDGAKPASNPADVAIPTRNILPNFSFDMDAETLDADSALGQVMESESWTDVGDGYDVSDKCGQGLTVRAKHDAGHFASLPETVTVPLREAAPSWAIDKEKVQVTGLTNAEYSTNDGESWTKVEGCALDVSSMAGQTIIVRTAHTGITFASDPASVEIFGYAERPNVKLDMDDETINTTTSMDISSDSKNWTQATEPLDVSSQTGTTIYIREHGDDNEFPSDPVTIVIPGRRPKPEVEINNHDETINTTTEMEYSTDGGETWTQATEPLKVSDHSGETILIRLPSTEDEFASAETTIIVPARPDGPVVELDTEKQTINTTEDMEYSTDGGETWNPATEPLDVSELDGRDIIIRYPSEDDKPASSEVTVTIPEKRPAPDVTLDPNPGIISPSKDLEYSDDDGETWKPCPDPFDVSDMGGKDILIREPATGTELPGEKTTVHIPEKYPTPSVTLDTDKETIDTTGDMEYSTDGGKTWDPATEPMDISGMTGQDIIIRIPGDEDHLGSDHQTIHIPNRPAAPTVGHTDESVRGRNDGSLTNTTTDMEYRVSGGEWTKIEGTSVTGLAPNTYEVRYSHTESNMASLAQTVTIAQGRVPSSGGGGGGGSNSSSYDYTVRFDSNGGSSVASKHVDRNEKVREPKEPTRKGYVFVGWYTDKALKNEYDFSEPVKKSFTLYAKWEKEAIEQPVKPVPPVQNDKSWMLNKEDHIAYIAGRTADKAAPMANITRGEVAMIIYRLLSDEAKLQFETSACSFKDVAPDAWNRTAIATLANAGILTGYDNGKFGPNDHITRAQLATILARFCDAKAATGGDQFTDIANHWARQYINTAAAAGLVQGYGNGVFGPDNKITRAETVVMINRILGRKASAESVVPGYKVFSDVDTKAWYFWDFVEAANWHDFTDNGGTEQWTKLD</sequence>
<gene>
    <name evidence="6" type="ORF">L0P79_15115</name>
</gene>
<keyword evidence="7" id="KW-1185">Reference proteome</keyword>
<feature type="compositionally biased region" description="Polar residues" evidence="3">
    <location>
        <begin position="948"/>
        <end position="959"/>
    </location>
</feature>
<dbReference type="PANTHER" id="PTHR43308">
    <property type="entry name" value="OUTER MEMBRANE PROTEIN ALPHA-RELATED"/>
    <property type="match status" value="1"/>
</dbReference>
<protein>
    <submittedName>
        <fullName evidence="6">S-layer homology domain-containing protein</fullName>
    </submittedName>
</protein>
<feature type="region of interest" description="Disordered" evidence="3">
    <location>
        <begin position="2228"/>
        <end position="2259"/>
    </location>
</feature>
<dbReference type="Proteomes" id="UP001200313">
    <property type="component" value="Unassembled WGS sequence"/>
</dbReference>
<evidence type="ECO:0000256" key="3">
    <source>
        <dbReference type="SAM" id="MobiDB-lite"/>
    </source>
</evidence>
<feature type="chain" id="PRO_5045837951" evidence="4">
    <location>
        <begin position="30"/>
        <end position="2627"/>
    </location>
</feature>
<evidence type="ECO:0000256" key="4">
    <source>
        <dbReference type="SAM" id="SignalP"/>
    </source>
</evidence>
<dbReference type="InterPro" id="IPR013378">
    <property type="entry name" value="InlB-like_B-rpt"/>
</dbReference>
<dbReference type="Pfam" id="PF09479">
    <property type="entry name" value="Flg_new"/>
    <property type="match status" value="1"/>
</dbReference>
<organism evidence="6 7">
    <name type="scientific">Intestinimonas massiliensis</name>
    <name type="common">ex Afouda et al. 2020</name>
    <dbReference type="NCBI Taxonomy" id="1673721"/>
    <lineage>
        <taxon>Bacteria</taxon>
        <taxon>Bacillati</taxon>
        <taxon>Bacillota</taxon>
        <taxon>Clostridia</taxon>
        <taxon>Eubacteriales</taxon>
        <taxon>Intestinimonas</taxon>
    </lineage>
</organism>
<evidence type="ECO:0000259" key="5">
    <source>
        <dbReference type="PROSITE" id="PS51272"/>
    </source>
</evidence>